<dbReference type="Pfam" id="PF00589">
    <property type="entry name" value="Phage_integrase"/>
    <property type="match status" value="1"/>
</dbReference>
<evidence type="ECO:0000259" key="3">
    <source>
        <dbReference type="PROSITE" id="PS51898"/>
    </source>
</evidence>
<dbReference type="InterPro" id="IPR050090">
    <property type="entry name" value="Tyrosine_recombinase_XerCD"/>
</dbReference>
<evidence type="ECO:0000256" key="2">
    <source>
        <dbReference type="ARBA" id="ARBA00023172"/>
    </source>
</evidence>
<accession>A0A7W8M822</accession>
<feature type="domain" description="Tyr recombinase" evidence="3">
    <location>
        <begin position="164"/>
        <end position="317"/>
    </location>
</feature>
<dbReference type="GO" id="GO:0015074">
    <property type="term" value="P:DNA integration"/>
    <property type="evidence" value="ECO:0007669"/>
    <property type="project" value="UniProtKB-KW"/>
</dbReference>
<protein>
    <submittedName>
        <fullName evidence="4">Integrase</fullName>
    </submittedName>
</protein>
<dbReference type="PANTHER" id="PTHR30349">
    <property type="entry name" value="PHAGE INTEGRASE-RELATED"/>
    <property type="match status" value="1"/>
</dbReference>
<dbReference type="AlphaFoldDB" id="A0A7W8M822"/>
<dbReference type="PANTHER" id="PTHR30349:SF64">
    <property type="entry name" value="PROPHAGE INTEGRASE INTD-RELATED"/>
    <property type="match status" value="1"/>
</dbReference>
<evidence type="ECO:0000313" key="5">
    <source>
        <dbReference type="Proteomes" id="UP000532440"/>
    </source>
</evidence>
<dbReference type="InterPro" id="IPR013762">
    <property type="entry name" value="Integrase-like_cat_sf"/>
</dbReference>
<dbReference type="EMBL" id="JACHGB010000003">
    <property type="protein sequence ID" value="MBB5271378.1"/>
    <property type="molecule type" value="Genomic_DNA"/>
</dbReference>
<comment type="caution">
    <text evidence="4">The sequence shown here is derived from an EMBL/GenBank/DDBJ whole genome shotgun (WGS) entry which is preliminary data.</text>
</comment>
<keyword evidence="1" id="KW-0229">DNA integration</keyword>
<dbReference type="GO" id="GO:0003677">
    <property type="term" value="F:DNA binding"/>
    <property type="evidence" value="ECO:0007669"/>
    <property type="project" value="InterPro"/>
</dbReference>
<sequence length="328" mass="37505">MSLYFDEARGRWRWQFKATLDGQRHRSSRLLPRGWSEAQARRYDEQETARTYARLSTGKRVSSVPLIDVAVDLYLRERVPQLRDGLNAARNLAHLFPDYQGRGMDEIGKVARAYAKAHAGELKPATIRQRLATLRAAASYALKYHSIGSKDWIAAMPMPSVNNARHHYLRRAEVLMLARAISDPPTRAWVLLTFATGSRPGELFRAEPVDGGAAFLMPETKNGDRELKPVLPRFRRYARHWPMPHDYTWHSRLFREARQAVGLDHIRPHDLRHSTASALTDAGATLKQVGEVLGHRTAQATNRYAHLYTERKSALLESIFEQKPKRRA</sequence>
<dbReference type="RefSeq" id="WP_183965697.1">
    <property type="nucleotide sequence ID" value="NZ_BAABEW010000001.1"/>
</dbReference>
<proteinExistence type="predicted"/>
<dbReference type="InterPro" id="IPR002104">
    <property type="entry name" value="Integrase_catalytic"/>
</dbReference>
<dbReference type="Gene3D" id="1.10.443.10">
    <property type="entry name" value="Intergrase catalytic core"/>
    <property type="match status" value="1"/>
</dbReference>
<evidence type="ECO:0000256" key="1">
    <source>
        <dbReference type="ARBA" id="ARBA00022908"/>
    </source>
</evidence>
<reference evidence="4 5" key="1">
    <citation type="submission" date="2020-08" db="EMBL/GenBank/DDBJ databases">
        <title>Genomic Encyclopedia of Type Strains, Phase IV (KMG-IV): sequencing the most valuable type-strain genomes for metagenomic binning, comparative biology and taxonomic classification.</title>
        <authorList>
            <person name="Goeker M."/>
        </authorList>
    </citation>
    <scope>NUCLEOTIDE SEQUENCE [LARGE SCALE GENOMIC DNA]</scope>
    <source>
        <strain evidence="4 5">DSM 29781</strain>
    </source>
</reference>
<gene>
    <name evidence="4" type="ORF">HNQ70_001388</name>
</gene>
<evidence type="ECO:0000313" key="4">
    <source>
        <dbReference type="EMBL" id="MBB5271378.1"/>
    </source>
</evidence>
<dbReference type="SUPFAM" id="SSF56349">
    <property type="entry name" value="DNA breaking-rejoining enzymes"/>
    <property type="match status" value="1"/>
</dbReference>
<name>A0A7W8M822_9BURK</name>
<dbReference type="Proteomes" id="UP000532440">
    <property type="component" value="Unassembled WGS sequence"/>
</dbReference>
<organism evidence="4 5">
    <name type="scientific">Quisquiliibacterium transsilvanicum</name>
    <dbReference type="NCBI Taxonomy" id="1549638"/>
    <lineage>
        <taxon>Bacteria</taxon>
        <taxon>Pseudomonadati</taxon>
        <taxon>Pseudomonadota</taxon>
        <taxon>Betaproteobacteria</taxon>
        <taxon>Burkholderiales</taxon>
        <taxon>Burkholderiaceae</taxon>
        <taxon>Quisquiliibacterium</taxon>
    </lineage>
</organism>
<dbReference type="GO" id="GO:0006310">
    <property type="term" value="P:DNA recombination"/>
    <property type="evidence" value="ECO:0007669"/>
    <property type="project" value="UniProtKB-KW"/>
</dbReference>
<keyword evidence="5" id="KW-1185">Reference proteome</keyword>
<dbReference type="InterPro" id="IPR011010">
    <property type="entry name" value="DNA_brk_join_enz"/>
</dbReference>
<keyword evidence="2" id="KW-0233">DNA recombination</keyword>
<dbReference type="PROSITE" id="PS51898">
    <property type="entry name" value="TYR_RECOMBINASE"/>
    <property type="match status" value="1"/>
</dbReference>